<evidence type="ECO:0000313" key="1">
    <source>
        <dbReference type="EMBL" id="TWU44435.1"/>
    </source>
</evidence>
<proteinExistence type="predicted"/>
<accession>A0A5C6E7A2</accession>
<sequence length="98" mass="10884">MTPKAINSCRDGIARILSSLETQAGYPYDTARELLSVGELKVCCEFACEHIADDNLFVPSDVSKLLVEICIRLGVDPNYYFYLTDHLTTFPDHTPKGG</sequence>
<dbReference type="AlphaFoldDB" id="A0A5C6E7A2"/>
<evidence type="ECO:0000313" key="2">
    <source>
        <dbReference type="Proteomes" id="UP000318288"/>
    </source>
</evidence>
<gene>
    <name evidence="1" type="ORF">Poly51_61210</name>
</gene>
<keyword evidence="2" id="KW-1185">Reference proteome</keyword>
<name>A0A5C6E7A2_9BACT</name>
<dbReference type="EMBL" id="SJPW01000013">
    <property type="protein sequence ID" value="TWU44435.1"/>
    <property type="molecule type" value="Genomic_DNA"/>
</dbReference>
<protein>
    <submittedName>
        <fullName evidence="1">Uncharacterized protein</fullName>
    </submittedName>
</protein>
<reference evidence="1 2" key="1">
    <citation type="submission" date="2019-02" db="EMBL/GenBank/DDBJ databases">
        <title>Deep-cultivation of Planctomycetes and their phenomic and genomic characterization uncovers novel biology.</title>
        <authorList>
            <person name="Wiegand S."/>
            <person name="Jogler M."/>
            <person name="Boedeker C."/>
            <person name="Pinto D."/>
            <person name="Vollmers J."/>
            <person name="Rivas-Marin E."/>
            <person name="Kohn T."/>
            <person name="Peeters S.H."/>
            <person name="Heuer A."/>
            <person name="Rast P."/>
            <person name="Oberbeckmann S."/>
            <person name="Bunk B."/>
            <person name="Jeske O."/>
            <person name="Meyerdierks A."/>
            <person name="Storesund J.E."/>
            <person name="Kallscheuer N."/>
            <person name="Luecker S."/>
            <person name="Lage O.M."/>
            <person name="Pohl T."/>
            <person name="Merkel B.J."/>
            <person name="Hornburger P."/>
            <person name="Mueller R.-W."/>
            <person name="Bruemmer F."/>
            <person name="Labrenz M."/>
            <person name="Spormann A.M."/>
            <person name="Op Den Camp H."/>
            <person name="Overmann J."/>
            <person name="Amann R."/>
            <person name="Jetten M.S.M."/>
            <person name="Mascher T."/>
            <person name="Medema M.H."/>
            <person name="Devos D.P."/>
            <person name="Kaster A.-K."/>
            <person name="Ovreas L."/>
            <person name="Rohde M."/>
            <person name="Galperin M.Y."/>
            <person name="Jogler C."/>
        </authorList>
    </citation>
    <scope>NUCLEOTIDE SEQUENCE [LARGE SCALE GENOMIC DNA]</scope>
    <source>
        <strain evidence="1 2">Poly51</strain>
    </source>
</reference>
<dbReference type="Proteomes" id="UP000318288">
    <property type="component" value="Unassembled WGS sequence"/>
</dbReference>
<organism evidence="1 2">
    <name type="scientific">Rubripirellula tenax</name>
    <dbReference type="NCBI Taxonomy" id="2528015"/>
    <lineage>
        <taxon>Bacteria</taxon>
        <taxon>Pseudomonadati</taxon>
        <taxon>Planctomycetota</taxon>
        <taxon>Planctomycetia</taxon>
        <taxon>Pirellulales</taxon>
        <taxon>Pirellulaceae</taxon>
        <taxon>Rubripirellula</taxon>
    </lineage>
</organism>
<comment type="caution">
    <text evidence="1">The sequence shown here is derived from an EMBL/GenBank/DDBJ whole genome shotgun (WGS) entry which is preliminary data.</text>
</comment>